<name>A0A1H3TNA8_9ACTN</name>
<dbReference type="GO" id="GO:0006487">
    <property type="term" value="P:protein N-linked glycosylation"/>
    <property type="evidence" value="ECO:0007669"/>
    <property type="project" value="TreeGrafter"/>
</dbReference>
<evidence type="ECO:0000313" key="6">
    <source>
        <dbReference type="Proteomes" id="UP000199632"/>
    </source>
</evidence>
<dbReference type="PANTHER" id="PTHR10412">
    <property type="entry name" value="MANNOSYL-OLIGOSACCHARIDE GLUCOSIDASE"/>
    <property type="match status" value="1"/>
</dbReference>
<dbReference type="InterPro" id="IPR004888">
    <property type="entry name" value="Glycoside_hydrolase_63"/>
</dbReference>
<dbReference type="SUPFAM" id="SSF48208">
    <property type="entry name" value="Six-hairpin glycosidases"/>
    <property type="match status" value="1"/>
</dbReference>
<dbReference type="OrthoDB" id="9781878at2"/>
<dbReference type="PANTHER" id="PTHR10412:SF11">
    <property type="entry name" value="MANNOSYL-OLIGOSACCHARIDE GLUCOSIDASE"/>
    <property type="match status" value="1"/>
</dbReference>
<evidence type="ECO:0000256" key="3">
    <source>
        <dbReference type="ARBA" id="ARBA00023295"/>
    </source>
</evidence>
<dbReference type="RefSeq" id="WP_090799988.1">
    <property type="nucleotide sequence ID" value="NZ_BOND01000001.1"/>
</dbReference>
<protein>
    <submittedName>
        <fullName evidence="5">Trehalase</fullName>
    </submittedName>
</protein>
<dbReference type="InterPro" id="IPR054491">
    <property type="entry name" value="MGH1-like_GH"/>
</dbReference>
<dbReference type="EMBL" id="FNQB01000003">
    <property type="protein sequence ID" value="SDZ51497.1"/>
    <property type="molecule type" value="Genomic_DNA"/>
</dbReference>
<dbReference type="InterPro" id="IPR008928">
    <property type="entry name" value="6-hairpin_glycosidase_sf"/>
</dbReference>
<evidence type="ECO:0000256" key="2">
    <source>
        <dbReference type="ARBA" id="ARBA00022801"/>
    </source>
</evidence>
<organism evidence="5 6">
    <name type="scientific">Asanoa ishikariensis</name>
    <dbReference type="NCBI Taxonomy" id="137265"/>
    <lineage>
        <taxon>Bacteria</taxon>
        <taxon>Bacillati</taxon>
        <taxon>Actinomycetota</taxon>
        <taxon>Actinomycetes</taxon>
        <taxon>Micromonosporales</taxon>
        <taxon>Micromonosporaceae</taxon>
        <taxon>Asanoa</taxon>
    </lineage>
</organism>
<comment type="similarity">
    <text evidence="1">Belongs to the glycosyl hydrolase 63 family.</text>
</comment>
<keyword evidence="3" id="KW-0326">Glycosidase</keyword>
<dbReference type="Proteomes" id="UP000199632">
    <property type="component" value="Unassembled WGS sequence"/>
</dbReference>
<evidence type="ECO:0000259" key="4">
    <source>
        <dbReference type="Pfam" id="PF22422"/>
    </source>
</evidence>
<dbReference type="Gene3D" id="1.50.10.10">
    <property type="match status" value="1"/>
</dbReference>
<dbReference type="STRING" id="137265.SAMN05421684_6064"/>
<accession>A0A1H3TNA8</accession>
<keyword evidence="2" id="KW-0378">Hydrolase</keyword>
<evidence type="ECO:0000313" key="5">
    <source>
        <dbReference type="EMBL" id="SDZ51497.1"/>
    </source>
</evidence>
<gene>
    <name evidence="5" type="ORF">SAMN05421684_6064</name>
</gene>
<dbReference type="GO" id="GO:0009311">
    <property type="term" value="P:oligosaccharide metabolic process"/>
    <property type="evidence" value="ECO:0007669"/>
    <property type="project" value="InterPro"/>
</dbReference>
<evidence type="ECO:0000256" key="1">
    <source>
        <dbReference type="ARBA" id="ARBA00010833"/>
    </source>
</evidence>
<dbReference type="GO" id="GO:0004573">
    <property type="term" value="F:Glc3Man9GlcNAc2 oligosaccharide glucosidase activity"/>
    <property type="evidence" value="ECO:0007669"/>
    <property type="project" value="InterPro"/>
</dbReference>
<proteinExistence type="inferred from homology"/>
<dbReference type="Pfam" id="PF22422">
    <property type="entry name" value="MGH1-like_GH"/>
    <property type="match status" value="1"/>
</dbReference>
<dbReference type="AlphaFoldDB" id="A0A1H3TNA8"/>
<dbReference type="InterPro" id="IPR012341">
    <property type="entry name" value="6hp_glycosidase-like_sf"/>
</dbReference>
<keyword evidence="6" id="KW-1185">Reference proteome</keyword>
<feature type="domain" description="Mannosylglycerate hydrolase MGH1-like glycoside hydrolase" evidence="4">
    <location>
        <begin position="103"/>
        <end position="378"/>
    </location>
</feature>
<reference evidence="6" key="1">
    <citation type="submission" date="2016-10" db="EMBL/GenBank/DDBJ databases">
        <authorList>
            <person name="Varghese N."/>
            <person name="Submissions S."/>
        </authorList>
    </citation>
    <scope>NUCLEOTIDE SEQUENCE [LARGE SCALE GENOMIC DNA]</scope>
    <source>
        <strain evidence="6">DSM 44718</strain>
    </source>
</reference>
<sequence length="476" mass="52614">MTSLDHAALPSPVLDAEPSLVELYSAAWELAYEHVVTRDGVPRSPYMDEGFDPDTIWIWDTCFMAHFCKYAPDLFPGVESFDNFYAPMYDGAPSSLRIHHPDNPPLFAWSELEYVRHTGDLDRVRWLLRDRRFLQQHFAFMEGTPAGSRFPHSTIPTTAARVSGGYLWEGVTSGMDNTPRAPIQGQHGTSGDILWFDLAAQQALSAASIAELARLIGFEELAVEYDAHHARLAALLDTFWCADDGIYYDRFAAAPNDFHRVRTPAAYWPLLAGVSSAGQAAALAAALADPSCFGGPAPWPSVAHDDPAFRPDGMYWRGGVWVPVAYMSARALADHGHESLAHRASLDLIRHMARTWDEYSPATIWEAYSPTRPAPATAKDDREIVRPDFCGWSALAPIAMLIEHVLGFRVDATNDTVRYRRHLPGRSGIRGLRCGGTRLTLIADDAGLDVEVDGPLTLSLATRDVKLSAGRHRLPH</sequence>